<evidence type="ECO:0000259" key="1">
    <source>
        <dbReference type="Pfam" id="PF07969"/>
    </source>
</evidence>
<gene>
    <name evidence="2" type="ORF">HaLaN_17154</name>
</gene>
<dbReference type="EMBL" id="BLLF01001572">
    <property type="protein sequence ID" value="GFH20085.1"/>
    <property type="molecule type" value="Genomic_DNA"/>
</dbReference>
<dbReference type="SUPFAM" id="SSF51338">
    <property type="entry name" value="Composite domain of metallo-dependent hydrolases"/>
    <property type="match status" value="1"/>
</dbReference>
<dbReference type="Gene3D" id="3.20.20.140">
    <property type="entry name" value="Metal-dependent hydrolases"/>
    <property type="match status" value="1"/>
</dbReference>
<comment type="caution">
    <text evidence="2">The sequence shown here is derived from an EMBL/GenBank/DDBJ whole genome shotgun (WGS) entry which is preliminary data.</text>
</comment>
<proteinExistence type="predicted"/>
<dbReference type="Proteomes" id="UP000485058">
    <property type="component" value="Unassembled WGS sequence"/>
</dbReference>
<keyword evidence="3" id="KW-1185">Reference proteome</keyword>
<dbReference type="Pfam" id="PF07969">
    <property type="entry name" value="Amidohydro_3"/>
    <property type="match status" value="1"/>
</dbReference>
<feature type="domain" description="Amidohydrolase 3" evidence="1">
    <location>
        <begin position="106"/>
        <end position="661"/>
    </location>
</feature>
<protein>
    <recommendedName>
        <fullName evidence="1">Amidohydrolase 3 domain-containing protein</fullName>
    </recommendedName>
</protein>
<dbReference type="PANTHER" id="PTHR22642">
    <property type="entry name" value="IMIDAZOLONEPROPIONASE"/>
    <property type="match status" value="1"/>
</dbReference>
<dbReference type="SUPFAM" id="SSF51556">
    <property type="entry name" value="Metallo-dependent hydrolases"/>
    <property type="match status" value="1"/>
</dbReference>
<dbReference type="InterPro" id="IPR011059">
    <property type="entry name" value="Metal-dep_hydrolase_composite"/>
</dbReference>
<sequence length="664" mass="71138">MDAATLDEAATARRQFLVLPDGTGWLPPGHPPVHSDVPLSPQGHLLLFWNGSVWTADRQGLNAEALLIHSMQGHVLGTGTMPEMQALAQQEIDLARSQGLSLEVKTYDLEGKFVMPGFVDPHTHFLTAGLFLNNVNVREATSVEVFQHIVAAQVAKLEEQEAEHNSLLPPSSDPVPLQWIQGGQWAEQTWGGQLPHRHWLDAVTGPNRPALLSRMDSHMAIVNTAALRLANITTETLDPAGGIIDRDEDGHPTGVLRENAIGLVARLIPPPTPLQLLAALQGASSYALARGVTTLSCLGRAPFSGNLNTTWEDFMSVMLPAADAGHLRVRLFAFMPLQQWPRLAALVETNGRAHPGGHLFWGGVKEFADGSLGSHTALMWEPYNDYQVEGTTSLHDQPEVVDHEWGTRMISLPALKEAVRGADAAGLHVAVHAIGDRSVDEVADIYGEVLTSRQHRLQAPSNVNINVSSSTVHVVLPEEIGAGMAPRHRIEHAQHLSGPGAASKLASFGIISTPNPLHLVADGPLLVSRLGEKRAGVSHSYAFNTMAKAGAAMGLASDWPVTDLHPIASVYTSMHRRDALDPGAPVYTAEEALSPEEALLGHTVDAAHATMLEQFVGTLRPGLRADFIILDQSPLAMPAEVGGGRGLPSVLHTFVDGVCVYGCA</sequence>
<dbReference type="Gene3D" id="2.30.40.10">
    <property type="entry name" value="Urease, subunit C, domain 1"/>
    <property type="match status" value="1"/>
</dbReference>
<name>A0A699ZE14_HAELA</name>
<dbReference type="GO" id="GO:0016810">
    <property type="term" value="F:hydrolase activity, acting on carbon-nitrogen (but not peptide) bonds"/>
    <property type="evidence" value="ECO:0007669"/>
    <property type="project" value="InterPro"/>
</dbReference>
<dbReference type="AlphaFoldDB" id="A0A699ZE14"/>
<dbReference type="InterPro" id="IPR033932">
    <property type="entry name" value="YtcJ-like"/>
</dbReference>
<evidence type="ECO:0000313" key="3">
    <source>
        <dbReference type="Proteomes" id="UP000485058"/>
    </source>
</evidence>
<dbReference type="CDD" id="cd01300">
    <property type="entry name" value="YtcJ_like"/>
    <property type="match status" value="1"/>
</dbReference>
<accession>A0A699ZE14</accession>
<reference evidence="2 3" key="1">
    <citation type="submission" date="2020-02" db="EMBL/GenBank/DDBJ databases">
        <title>Draft genome sequence of Haematococcus lacustris strain NIES-144.</title>
        <authorList>
            <person name="Morimoto D."/>
            <person name="Nakagawa S."/>
            <person name="Yoshida T."/>
            <person name="Sawayama S."/>
        </authorList>
    </citation>
    <scope>NUCLEOTIDE SEQUENCE [LARGE SCALE GENOMIC DNA]</scope>
    <source>
        <strain evidence="2 3">NIES-144</strain>
    </source>
</reference>
<dbReference type="InterPro" id="IPR032466">
    <property type="entry name" value="Metal_Hydrolase"/>
</dbReference>
<dbReference type="PANTHER" id="PTHR22642:SF2">
    <property type="entry name" value="PROTEIN LONG AFTER FAR-RED 3"/>
    <property type="match status" value="1"/>
</dbReference>
<dbReference type="InterPro" id="IPR013108">
    <property type="entry name" value="Amidohydro_3"/>
</dbReference>
<organism evidence="2 3">
    <name type="scientific">Haematococcus lacustris</name>
    <name type="common">Green alga</name>
    <name type="synonym">Haematococcus pluvialis</name>
    <dbReference type="NCBI Taxonomy" id="44745"/>
    <lineage>
        <taxon>Eukaryota</taxon>
        <taxon>Viridiplantae</taxon>
        <taxon>Chlorophyta</taxon>
        <taxon>core chlorophytes</taxon>
        <taxon>Chlorophyceae</taxon>
        <taxon>CS clade</taxon>
        <taxon>Chlamydomonadales</taxon>
        <taxon>Haematococcaceae</taxon>
        <taxon>Haematococcus</taxon>
    </lineage>
</organism>
<dbReference type="Gene3D" id="3.10.310.70">
    <property type="match status" value="1"/>
</dbReference>
<evidence type="ECO:0000313" key="2">
    <source>
        <dbReference type="EMBL" id="GFH20085.1"/>
    </source>
</evidence>